<dbReference type="Pfam" id="PF00484">
    <property type="entry name" value="Pro_CA"/>
    <property type="match status" value="1"/>
</dbReference>
<sequence>MSKETPQQIWENLIAGNRRYAADESNYPNSDIAHRVQLLSGQSPKMVIFGCGDARVPSEFVFDLGLGDAFIVRNAGHVIDATVLASIQFAIDDLGCNLLVVMGHQNCGAVKAALGFLEKDSTIPTGLQRTIVEKVSMAAVAARAEGLERQSDVERRNIEDTVDQFMERIPHLLEKIEDGSLGIAGIYYSLDSGLVDPVILHGVS</sequence>
<evidence type="ECO:0000256" key="8">
    <source>
        <dbReference type="RuleBase" id="RU003956"/>
    </source>
</evidence>
<feature type="binding site" evidence="7">
    <location>
        <position position="104"/>
    </location>
    <ligand>
        <name>Zn(2+)</name>
        <dbReference type="ChEBI" id="CHEBI:29105"/>
    </ligand>
</feature>
<evidence type="ECO:0000313" key="10">
    <source>
        <dbReference type="Proteomes" id="UP000185491"/>
    </source>
</evidence>
<dbReference type="EMBL" id="CP009249">
    <property type="protein sequence ID" value="APT91903.1"/>
    <property type="molecule type" value="Genomic_DNA"/>
</dbReference>
<comment type="catalytic activity">
    <reaction evidence="6 8">
        <text>hydrogencarbonate + H(+) = CO2 + H2O</text>
        <dbReference type="Rhea" id="RHEA:10748"/>
        <dbReference type="ChEBI" id="CHEBI:15377"/>
        <dbReference type="ChEBI" id="CHEBI:15378"/>
        <dbReference type="ChEBI" id="CHEBI:16526"/>
        <dbReference type="ChEBI" id="CHEBI:17544"/>
        <dbReference type="EC" id="4.2.1.1"/>
    </reaction>
</comment>
<feature type="binding site" evidence="7">
    <location>
        <position position="53"/>
    </location>
    <ligand>
        <name>Zn(2+)</name>
        <dbReference type="ChEBI" id="CHEBI:29105"/>
    </ligand>
</feature>
<evidence type="ECO:0000256" key="5">
    <source>
        <dbReference type="ARBA" id="ARBA00024993"/>
    </source>
</evidence>
<protein>
    <recommendedName>
        <fullName evidence="2 8">Carbonic anhydrase</fullName>
        <ecNumber evidence="2 8">4.2.1.1</ecNumber>
    </recommendedName>
    <alternativeName>
        <fullName evidence="8">Carbonate dehydratase</fullName>
    </alternativeName>
</protein>
<dbReference type="SUPFAM" id="SSF53056">
    <property type="entry name" value="beta-carbonic anhydrase, cab"/>
    <property type="match status" value="1"/>
</dbReference>
<organism evidence="9 10">
    <name type="scientific">Corynebacterium phocae</name>
    <dbReference type="NCBI Taxonomy" id="161895"/>
    <lineage>
        <taxon>Bacteria</taxon>
        <taxon>Bacillati</taxon>
        <taxon>Actinomycetota</taxon>
        <taxon>Actinomycetes</taxon>
        <taxon>Mycobacteriales</taxon>
        <taxon>Corynebacteriaceae</taxon>
        <taxon>Corynebacterium</taxon>
    </lineage>
</organism>
<dbReference type="RefSeq" id="WP_075732807.1">
    <property type="nucleotide sequence ID" value="NZ_CP009249.1"/>
</dbReference>
<evidence type="ECO:0000256" key="6">
    <source>
        <dbReference type="ARBA" id="ARBA00048348"/>
    </source>
</evidence>
<accession>A0A1L7D1G7</accession>
<dbReference type="PROSITE" id="PS00705">
    <property type="entry name" value="PROK_CO2_ANHYDRASE_2"/>
    <property type="match status" value="1"/>
</dbReference>
<evidence type="ECO:0000256" key="4">
    <source>
        <dbReference type="ARBA" id="ARBA00023239"/>
    </source>
</evidence>
<dbReference type="EC" id="4.2.1.1" evidence="2 8"/>
<dbReference type="AlphaFoldDB" id="A0A1L7D1G7"/>
<dbReference type="GO" id="GO:0008270">
    <property type="term" value="F:zinc ion binding"/>
    <property type="evidence" value="ECO:0007669"/>
    <property type="project" value="UniProtKB-UniRule"/>
</dbReference>
<dbReference type="GO" id="GO:0015976">
    <property type="term" value="P:carbon utilization"/>
    <property type="evidence" value="ECO:0007669"/>
    <property type="project" value="InterPro"/>
</dbReference>
<dbReference type="PANTHER" id="PTHR11002:SF79">
    <property type="entry name" value="CARBONIC ANHYDRASE 2"/>
    <property type="match status" value="1"/>
</dbReference>
<evidence type="ECO:0000256" key="1">
    <source>
        <dbReference type="ARBA" id="ARBA00006217"/>
    </source>
</evidence>
<comment type="cofactor">
    <cofactor evidence="7">
        <name>Zn(2+)</name>
        <dbReference type="ChEBI" id="CHEBI:29105"/>
    </cofactor>
    <text evidence="7">Binds 1 zinc ion per subunit.</text>
</comment>
<comment type="similarity">
    <text evidence="1 8">Belongs to the beta-class carbonic anhydrase family.</text>
</comment>
<feature type="binding site" evidence="7">
    <location>
        <position position="107"/>
    </location>
    <ligand>
        <name>Zn(2+)</name>
        <dbReference type="ChEBI" id="CHEBI:29105"/>
    </ligand>
</feature>
<dbReference type="STRING" id="161895.CPHO_02130"/>
<evidence type="ECO:0000313" key="9">
    <source>
        <dbReference type="EMBL" id="APT91903.1"/>
    </source>
</evidence>
<proteinExistence type="inferred from homology"/>
<dbReference type="InterPro" id="IPR001765">
    <property type="entry name" value="Carbonic_anhydrase"/>
</dbReference>
<comment type="function">
    <text evidence="8">Reversible hydration of carbon dioxide.</text>
</comment>
<dbReference type="InterPro" id="IPR015892">
    <property type="entry name" value="Carbonic_anhydrase_CS"/>
</dbReference>
<feature type="binding site" evidence="7">
    <location>
        <position position="51"/>
    </location>
    <ligand>
        <name>Zn(2+)</name>
        <dbReference type="ChEBI" id="CHEBI:29105"/>
    </ligand>
</feature>
<comment type="function">
    <text evidence="5">Catalyzes the reversible hydration of carbon dioxide to form bicarbonate.</text>
</comment>
<dbReference type="Gene3D" id="3.40.1050.10">
    <property type="entry name" value="Carbonic anhydrase"/>
    <property type="match status" value="1"/>
</dbReference>
<evidence type="ECO:0000256" key="3">
    <source>
        <dbReference type="ARBA" id="ARBA00022833"/>
    </source>
</evidence>
<evidence type="ECO:0000256" key="2">
    <source>
        <dbReference type="ARBA" id="ARBA00012925"/>
    </source>
</evidence>
<keyword evidence="10" id="KW-1185">Reference proteome</keyword>
<dbReference type="InterPro" id="IPR036874">
    <property type="entry name" value="Carbonic_anhydrase_sf"/>
</dbReference>
<gene>
    <name evidence="9" type="ORF">CPHO_02130</name>
</gene>
<dbReference type="GO" id="GO:0004089">
    <property type="term" value="F:carbonate dehydratase activity"/>
    <property type="evidence" value="ECO:0007669"/>
    <property type="project" value="UniProtKB-UniRule"/>
</dbReference>
<keyword evidence="7" id="KW-0479">Metal-binding</keyword>
<dbReference type="PANTHER" id="PTHR11002">
    <property type="entry name" value="CARBONIC ANHYDRASE"/>
    <property type="match status" value="1"/>
</dbReference>
<reference evidence="9 10" key="1">
    <citation type="submission" date="2014-08" db="EMBL/GenBank/DDBJ databases">
        <title>Complete genome sequence of Corynebacterium phocae M408/89/1(T)(=DSM 44612(T)), isolated from the common seal (Phoca vitulina).</title>
        <authorList>
            <person name="Ruckert C."/>
            <person name="Albersmeier A."/>
            <person name="Winkler A."/>
            <person name="Kalinowski J."/>
        </authorList>
    </citation>
    <scope>NUCLEOTIDE SEQUENCE [LARGE SCALE GENOMIC DNA]</scope>
    <source>
        <strain evidence="9 10">M408/89/1</strain>
    </source>
</reference>
<name>A0A1L7D1G7_9CORY</name>
<keyword evidence="3 7" id="KW-0862">Zinc</keyword>
<dbReference type="Proteomes" id="UP000185491">
    <property type="component" value="Chromosome"/>
</dbReference>
<dbReference type="OrthoDB" id="9797527at2"/>
<dbReference type="KEGG" id="cpho:CPHO_02130"/>
<evidence type="ECO:0000256" key="7">
    <source>
        <dbReference type="PIRSR" id="PIRSR601765-1"/>
    </source>
</evidence>
<keyword evidence="4 8" id="KW-0456">Lyase</keyword>
<dbReference type="SMART" id="SM00947">
    <property type="entry name" value="Pro_CA"/>
    <property type="match status" value="1"/>
</dbReference>